<evidence type="ECO:0000256" key="1">
    <source>
        <dbReference type="ARBA" id="ARBA00004141"/>
    </source>
</evidence>
<feature type="transmembrane region" description="Helical" evidence="5">
    <location>
        <begin position="130"/>
        <end position="157"/>
    </location>
</feature>
<protein>
    <submittedName>
        <fullName evidence="8">Uncharacterized protein</fullName>
    </submittedName>
</protein>
<dbReference type="InterPro" id="IPR013581">
    <property type="entry name" value="PDR_assoc"/>
</dbReference>
<keyword evidence="9" id="KW-1185">Reference proteome</keyword>
<dbReference type="EMBL" id="JAPFFI010000023">
    <property type="protein sequence ID" value="KAJ6322284.1"/>
    <property type="molecule type" value="Genomic_DNA"/>
</dbReference>
<dbReference type="PANTHER" id="PTHR48040">
    <property type="entry name" value="PLEIOTROPIC DRUG RESISTANCE PROTEIN 1-LIKE ISOFORM X1"/>
    <property type="match status" value="1"/>
</dbReference>
<keyword evidence="4 5" id="KW-0472">Membrane</keyword>
<evidence type="ECO:0000259" key="6">
    <source>
        <dbReference type="Pfam" id="PF01061"/>
    </source>
</evidence>
<evidence type="ECO:0000256" key="5">
    <source>
        <dbReference type="SAM" id="Phobius"/>
    </source>
</evidence>
<feature type="transmembrane region" description="Helical" evidence="5">
    <location>
        <begin position="40"/>
        <end position="58"/>
    </location>
</feature>
<comment type="subcellular location">
    <subcellularLocation>
        <location evidence="1">Membrane</location>
        <topology evidence="1">Multi-pass membrane protein</topology>
    </subcellularLocation>
</comment>
<evidence type="ECO:0000259" key="7">
    <source>
        <dbReference type="Pfam" id="PF08370"/>
    </source>
</evidence>
<feature type="domain" description="Plant PDR ABC transporter associated" evidence="7">
    <location>
        <begin position="105"/>
        <end position="167"/>
    </location>
</feature>
<proteinExistence type="predicted"/>
<dbReference type="Pfam" id="PF01061">
    <property type="entry name" value="ABC2_membrane"/>
    <property type="match status" value="1"/>
</dbReference>
<evidence type="ECO:0000313" key="8">
    <source>
        <dbReference type="EMBL" id="KAJ6322284.1"/>
    </source>
</evidence>
<reference evidence="8" key="2">
    <citation type="journal article" date="2023" name="Int. J. Mol. Sci.">
        <title>De Novo Assembly and Annotation of 11 Diverse Shrub Willow (Salix) Genomes Reveals Novel Gene Organization in Sex-Linked Regions.</title>
        <authorList>
            <person name="Hyden B."/>
            <person name="Feng K."/>
            <person name="Yates T.B."/>
            <person name="Jawdy S."/>
            <person name="Cereghino C."/>
            <person name="Smart L.B."/>
            <person name="Muchero W."/>
        </authorList>
    </citation>
    <scope>NUCLEOTIDE SEQUENCE</scope>
    <source>
        <tissue evidence="8">Shoot tip</tissue>
    </source>
</reference>
<feature type="transmembrane region" description="Helical" evidence="5">
    <location>
        <begin position="6"/>
        <end position="28"/>
    </location>
</feature>
<dbReference type="Proteomes" id="UP001141253">
    <property type="component" value="Chromosome 8"/>
</dbReference>
<feature type="domain" description="ABC-2 type transporter transmembrane" evidence="6">
    <location>
        <begin position="6"/>
        <end position="70"/>
    </location>
</feature>
<evidence type="ECO:0000256" key="2">
    <source>
        <dbReference type="ARBA" id="ARBA00022692"/>
    </source>
</evidence>
<keyword evidence="3 5" id="KW-1133">Transmembrane helix</keyword>
<evidence type="ECO:0000256" key="3">
    <source>
        <dbReference type="ARBA" id="ARBA00022989"/>
    </source>
</evidence>
<dbReference type="Pfam" id="PF08370">
    <property type="entry name" value="PDR_assoc"/>
    <property type="match status" value="1"/>
</dbReference>
<dbReference type="InterPro" id="IPR013525">
    <property type="entry name" value="ABC2_TM"/>
</dbReference>
<keyword evidence="2 5" id="KW-0812">Transmembrane</keyword>
<evidence type="ECO:0000313" key="9">
    <source>
        <dbReference type="Proteomes" id="UP001141253"/>
    </source>
</evidence>
<sequence length="211" mass="23306">MRSPAAILKVPLSFLEAFVWTALTYYVIGYSPEVSRFSRQFLLLFLVHLTSTSMYRFTASIFQTVVASTLAGTSMPAWLEWGFWLSPLTYGEIGLTVNEFLAPRWGKVSSANATIGQQILESRGLNFHGYFYWISVGALIGFTVLFNAGFTLALTFLKYPGKTRAIISSEKYNQLQGKIDGGICAGKNKSTTSACSKSSTEPDKGRLVFTL</sequence>
<evidence type="ECO:0000256" key="4">
    <source>
        <dbReference type="ARBA" id="ARBA00023136"/>
    </source>
</evidence>
<accession>A0ABQ9A3W6</accession>
<gene>
    <name evidence="8" type="ORF">OIU77_012203</name>
</gene>
<name>A0ABQ9A3W6_9ROSI</name>
<organism evidence="8 9">
    <name type="scientific">Salix suchowensis</name>
    <dbReference type="NCBI Taxonomy" id="1278906"/>
    <lineage>
        <taxon>Eukaryota</taxon>
        <taxon>Viridiplantae</taxon>
        <taxon>Streptophyta</taxon>
        <taxon>Embryophyta</taxon>
        <taxon>Tracheophyta</taxon>
        <taxon>Spermatophyta</taxon>
        <taxon>Magnoliopsida</taxon>
        <taxon>eudicotyledons</taxon>
        <taxon>Gunneridae</taxon>
        <taxon>Pentapetalae</taxon>
        <taxon>rosids</taxon>
        <taxon>fabids</taxon>
        <taxon>Malpighiales</taxon>
        <taxon>Salicaceae</taxon>
        <taxon>Saliceae</taxon>
        <taxon>Salix</taxon>
    </lineage>
</organism>
<reference evidence="8" key="1">
    <citation type="submission" date="2022-10" db="EMBL/GenBank/DDBJ databases">
        <authorList>
            <person name="Hyden B.L."/>
            <person name="Feng K."/>
            <person name="Yates T."/>
            <person name="Jawdy S."/>
            <person name="Smart L.B."/>
            <person name="Muchero W."/>
        </authorList>
    </citation>
    <scope>NUCLEOTIDE SEQUENCE</scope>
    <source>
        <tissue evidence="8">Shoot tip</tissue>
    </source>
</reference>
<dbReference type="PANTHER" id="PTHR48040:SF18">
    <property type="entry name" value="PLEIOTROPIC DRUG RESISTANCE PROTEIN 3-LIKE ISOFORM X1"/>
    <property type="match status" value="1"/>
</dbReference>
<comment type="caution">
    <text evidence="8">The sequence shown here is derived from an EMBL/GenBank/DDBJ whole genome shotgun (WGS) entry which is preliminary data.</text>
</comment>